<feature type="compositionally biased region" description="Basic and acidic residues" evidence="1">
    <location>
        <begin position="388"/>
        <end position="398"/>
    </location>
</feature>
<keyword evidence="4" id="KW-1185">Reference proteome</keyword>
<dbReference type="SUPFAM" id="SSF63748">
    <property type="entry name" value="Tudor/PWWP/MBT"/>
    <property type="match status" value="1"/>
</dbReference>
<dbReference type="Pfam" id="PF00855">
    <property type="entry name" value="PWWP"/>
    <property type="match status" value="1"/>
</dbReference>
<feature type="compositionally biased region" description="Low complexity" evidence="1">
    <location>
        <begin position="499"/>
        <end position="508"/>
    </location>
</feature>
<dbReference type="OrthoDB" id="62853at2759"/>
<dbReference type="Proteomes" id="UP000481861">
    <property type="component" value="Unassembled WGS sequence"/>
</dbReference>
<dbReference type="InterPro" id="IPR000313">
    <property type="entry name" value="PWWP_dom"/>
</dbReference>
<feature type="compositionally biased region" description="Low complexity" evidence="1">
    <location>
        <begin position="74"/>
        <end position="99"/>
    </location>
</feature>
<dbReference type="AlphaFoldDB" id="A0A7C8IAW1"/>
<evidence type="ECO:0000313" key="4">
    <source>
        <dbReference type="Proteomes" id="UP000481861"/>
    </source>
</evidence>
<sequence length="576" mass="62992">MADDTSTPVSTDAANPVDVSTRSTDVSADPAVADATSANGDEAAIDGPAAAEYKSSEPKEDTVLEATTSDPNEDTAMAEGDAAAGPAPDTAATNGTPAPKKAGNSNNNKRKSGAGVPEHKKKTPSKKKKKAALELHLNVQPGEMYMISMKGYQAWPVIIADEDMLPEELISRRPVSAKQIDGTYREDFLEGGKNAKDRRYPVMFLGTNEFSYQVNTELLPFDLKAVQKEVEEGNTRKMSKALWAAYEEAAEGHDLVHYKEIIAHHHKALQEEASKKAEKDAKKQDKQEKKEKTSKRKSTAAEDSDDVDMDELDEEAAPSAKKAKGSKKRKKDDESDGENEKPAKTPKTKLKLNNKAPKDASATKPKKETKPKKAKAKSESEEAEVAPIEEKPMTEAERLEKREKSVLYLRHRLQKGFLSRDQVPKEEEMSNMSDYLKQLEEHSDLEAEVIKKTKVHKVLKAIIKLQPIPKEEEYQFKKRSTDLLAKWTGALAADHDTVGESSVVVTSEPATNGVHQEEEKQADAVVIAAEKTEVSVEPSKADDANGDVPVEDTKVEAPVVAPDSSTEEVAEEPASS</sequence>
<feature type="compositionally biased region" description="Low complexity" evidence="1">
    <location>
        <begin position="353"/>
        <end position="363"/>
    </location>
</feature>
<feature type="region of interest" description="Disordered" evidence="1">
    <location>
        <begin position="1"/>
        <end position="131"/>
    </location>
</feature>
<feature type="compositionally biased region" description="Acidic residues" evidence="1">
    <location>
        <begin position="302"/>
        <end position="316"/>
    </location>
</feature>
<reference evidence="3 4" key="1">
    <citation type="submission" date="2020-01" db="EMBL/GenBank/DDBJ databases">
        <authorList>
            <consortium name="DOE Joint Genome Institute"/>
            <person name="Haridas S."/>
            <person name="Albert R."/>
            <person name="Binder M."/>
            <person name="Bloem J."/>
            <person name="Labutti K."/>
            <person name="Salamov A."/>
            <person name="Andreopoulos B."/>
            <person name="Baker S.E."/>
            <person name="Barry K."/>
            <person name="Bills G."/>
            <person name="Bluhm B.H."/>
            <person name="Cannon C."/>
            <person name="Castanera R."/>
            <person name="Culley D.E."/>
            <person name="Daum C."/>
            <person name="Ezra D."/>
            <person name="Gonzalez J.B."/>
            <person name="Henrissat B."/>
            <person name="Kuo A."/>
            <person name="Liang C."/>
            <person name="Lipzen A."/>
            <person name="Lutzoni F."/>
            <person name="Magnuson J."/>
            <person name="Mondo S."/>
            <person name="Nolan M."/>
            <person name="Ohm R."/>
            <person name="Pangilinan J."/>
            <person name="Park H.-J.H."/>
            <person name="Ramirez L."/>
            <person name="Alfaro M."/>
            <person name="Sun H."/>
            <person name="Tritt A."/>
            <person name="Yoshinaga Y."/>
            <person name="Zwiers L.-H.L."/>
            <person name="Turgeon B.G."/>
            <person name="Goodwin S.B."/>
            <person name="Spatafora J.W."/>
            <person name="Crous P.W."/>
            <person name="Grigoriev I.V."/>
        </authorList>
    </citation>
    <scope>NUCLEOTIDE SEQUENCE [LARGE SCALE GENOMIC DNA]</scope>
    <source>
        <strain evidence="3 4">CBS 611.86</strain>
    </source>
</reference>
<dbReference type="EMBL" id="JAADJZ010000005">
    <property type="protein sequence ID" value="KAF2875017.1"/>
    <property type="molecule type" value="Genomic_DNA"/>
</dbReference>
<proteinExistence type="predicted"/>
<feature type="compositionally biased region" description="Basic residues" evidence="1">
    <location>
        <begin position="321"/>
        <end position="330"/>
    </location>
</feature>
<feature type="compositionally biased region" description="Acidic residues" evidence="1">
    <location>
        <begin position="565"/>
        <end position="576"/>
    </location>
</feature>
<comment type="caution">
    <text evidence="3">The sequence shown here is derived from an EMBL/GenBank/DDBJ whole genome shotgun (WGS) entry which is preliminary data.</text>
</comment>
<dbReference type="Gene3D" id="2.30.30.140">
    <property type="match status" value="1"/>
</dbReference>
<feature type="region of interest" description="Disordered" evidence="1">
    <location>
        <begin position="497"/>
        <end position="576"/>
    </location>
</feature>
<protein>
    <recommendedName>
        <fullName evidence="2">PWWP domain-containing protein</fullName>
    </recommendedName>
</protein>
<feature type="compositionally biased region" description="Basic and acidic residues" evidence="1">
    <location>
        <begin position="530"/>
        <end position="543"/>
    </location>
</feature>
<feature type="region of interest" description="Disordered" evidence="1">
    <location>
        <begin position="271"/>
        <end position="398"/>
    </location>
</feature>
<evidence type="ECO:0000259" key="2">
    <source>
        <dbReference type="Pfam" id="PF00855"/>
    </source>
</evidence>
<feature type="compositionally biased region" description="Polar residues" evidence="1">
    <location>
        <begin position="1"/>
        <end position="26"/>
    </location>
</feature>
<accession>A0A7C8IAW1</accession>
<feature type="domain" description="PWWP" evidence="2">
    <location>
        <begin position="142"/>
        <end position="253"/>
    </location>
</feature>
<organism evidence="3 4">
    <name type="scientific">Massariosphaeria phaeospora</name>
    <dbReference type="NCBI Taxonomy" id="100035"/>
    <lineage>
        <taxon>Eukaryota</taxon>
        <taxon>Fungi</taxon>
        <taxon>Dikarya</taxon>
        <taxon>Ascomycota</taxon>
        <taxon>Pezizomycotina</taxon>
        <taxon>Dothideomycetes</taxon>
        <taxon>Pleosporomycetidae</taxon>
        <taxon>Pleosporales</taxon>
        <taxon>Pleosporales incertae sedis</taxon>
        <taxon>Massariosphaeria</taxon>
    </lineage>
</organism>
<feature type="compositionally biased region" description="Basic residues" evidence="1">
    <location>
        <begin position="119"/>
        <end position="130"/>
    </location>
</feature>
<evidence type="ECO:0000313" key="3">
    <source>
        <dbReference type="EMBL" id="KAF2875017.1"/>
    </source>
</evidence>
<feature type="compositionally biased region" description="Basic and acidic residues" evidence="1">
    <location>
        <begin position="271"/>
        <end position="291"/>
    </location>
</feature>
<gene>
    <name evidence="3" type="ORF">BDV95DRAFT_626569</name>
</gene>
<name>A0A7C8IAW1_9PLEO</name>
<evidence type="ECO:0000256" key="1">
    <source>
        <dbReference type="SAM" id="MobiDB-lite"/>
    </source>
</evidence>